<dbReference type="RefSeq" id="WP_249736136.1">
    <property type="nucleotide sequence ID" value="NZ_JAKNCJ010000001.1"/>
</dbReference>
<comment type="caution">
    <text evidence="3">The sequence shown here is derived from an EMBL/GenBank/DDBJ whole genome shotgun (WGS) entry which is preliminary data.</text>
</comment>
<keyword evidence="4" id="KW-1185">Reference proteome</keyword>
<evidence type="ECO:0000313" key="3">
    <source>
        <dbReference type="EMBL" id="MCL6421971.1"/>
    </source>
</evidence>
<organism evidence="3 4">
    <name type="scientific">Brachybacterium equifaecis</name>
    <dbReference type="NCBI Taxonomy" id="2910770"/>
    <lineage>
        <taxon>Bacteria</taxon>
        <taxon>Bacillati</taxon>
        <taxon>Actinomycetota</taxon>
        <taxon>Actinomycetes</taxon>
        <taxon>Micrococcales</taxon>
        <taxon>Dermabacteraceae</taxon>
        <taxon>Brachybacterium</taxon>
    </lineage>
</organism>
<dbReference type="InterPro" id="IPR009061">
    <property type="entry name" value="DNA-bd_dom_put_sf"/>
</dbReference>
<evidence type="ECO:0000259" key="2">
    <source>
        <dbReference type="PROSITE" id="PS50937"/>
    </source>
</evidence>
<gene>
    <name evidence="3" type="ORF">Bequi_00980</name>
</gene>
<dbReference type="PANTHER" id="PTHR30204">
    <property type="entry name" value="REDOX-CYCLING DRUG-SENSING TRANSCRIPTIONAL ACTIVATOR SOXR"/>
    <property type="match status" value="1"/>
</dbReference>
<dbReference type="PANTHER" id="PTHR30204:SF97">
    <property type="entry name" value="MERR FAMILY REGULATORY PROTEIN"/>
    <property type="match status" value="1"/>
</dbReference>
<proteinExistence type="predicted"/>
<dbReference type="PROSITE" id="PS50937">
    <property type="entry name" value="HTH_MERR_2"/>
    <property type="match status" value="1"/>
</dbReference>
<dbReference type="SUPFAM" id="SSF46955">
    <property type="entry name" value="Putative DNA-binding domain"/>
    <property type="match status" value="1"/>
</dbReference>
<protein>
    <submittedName>
        <fullName evidence="3">MerR family transcriptional regulator</fullName>
    </submittedName>
</protein>
<keyword evidence="1" id="KW-0238">DNA-binding</keyword>
<dbReference type="InterPro" id="IPR047057">
    <property type="entry name" value="MerR_fam"/>
</dbReference>
<evidence type="ECO:0000256" key="1">
    <source>
        <dbReference type="ARBA" id="ARBA00023125"/>
    </source>
</evidence>
<dbReference type="EMBL" id="JAKNCJ010000001">
    <property type="protein sequence ID" value="MCL6421971.1"/>
    <property type="molecule type" value="Genomic_DNA"/>
</dbReference>
<dbReference type="Pfam" id="PF13411">
    <property type="entry name" value="MerR_1"/>
    <property type="match status" value="1"/>
</dbReference>
<sequence length="254" mass="28216">MLSIGEIAHRTGVSRRMLRHWEGEGLLTPAATDPVTGYRRYQDSQLGRVRVITRLRTLGFGLAEIAQLLDPLIEQPALVTLLTHQADTLQRQITEASTNLVHVQHRLDVIQSMSKEIVMNLSLAALPHFEIWGLSSAVLDETDIPHAVEELYQELPPSDDEIVLLYDGTRDDQITVSVGSIARPESEAVSSIVVQEAPEGVTVTFDTPPESIGDAWVLIEAELEKRHLMSFGVYRQINNATGRVTLQAPVRERS</sequence>
<dbReference type="InterPro" id="IPR000551">
    <property type="entry name" value="MerR-type_HTH_dom"/>
</dbReference>
<dbReference type="Proteomes" id="UP001203761">
    <property type="component" value="Unassembled WGS sequence"/>
</dbReference>
<dbReference type="PROSITE" id="PS00552">
    <property type="entry name" value="HTH_MERR_1"/>
    <property type="match status" value="1"/>
</dbReference>
<name>A0ABT0QWF3_9MICO</name>
<evidence type="ECO:0000313" key="4">
    <source>
        <dbReference type="Proteomes" id="UP001203761"/>
    </source>
</evidence>
<reference evidence="3" key="1">
    <citation type="submission" date="2022-02" db="EMBL/GenBank/DDBJ databases">
        <authorList>
            <person name="Lee M."/>
            <person name="Kim S.-J."/>
            <person name="Jung M.-Y."/>
        </authorList>
    </citation>
    <scope>NUCLEOTIDE SEQUENCE</scope>
    <source>
        <strain evidence="3">JHP9</strain>
    </source>
</reference>
<feature type="domain" description="HTH merR-type" evidence="2">
    <location>
        <begin position="1"/>
        <end position="71"/>
    </location>
</feature>
<dbReference type="SMART" id="SM00422">
    <property type="entry name" value="HTH_MERR"/>
    <property type="match status" value="1"/>
</dbReference>
<dbReference type="Gene3D" id="1.10.1660.10">
    <property type="match status" value="1"/>
</dbReference>
<accession>A0ABT0QWF3</accession>